<dbReference type="InterPro" id="IPR039537">
    <property type="entry name" value="Retrotran_Ty1/copia-like"/>
</dbReference>
<dbReference type="PROSITE" id="PS50994">
    <property type="entry name" value="INTEGRASE"/>
    <property type="match status" value="1"/>
</dbReference>
<dbReference type="InterPro" id="IPR012337">
    <property type="entry name" value="RNaseH-like_sf"/>
</dbReference>
<dbReference type="SUPFAM" id="SSF53098">
    <property type="entry name" value="Ribonuclease H-like"/>
    <property type="match status" value="1"/>
</dbReference>
<evidence type="ECO:0000313" key="2">
    <source>
        <dbReference type="EMBL" id="GJT26590.1"/>
    </source>
</evidence>
<dbReference type="InterPro" id="IPR025724">
    <property type="entry name" value="GAG-pre-integrase_dom"/>
</dbReference>
<proteinExistence type="predicted"/>
<dbReference type="PANTHER" id="PTHR42648:SF32">
    <property type="entry name" value="RIBONUCLEASE H-LIKE DOMAIN, GAG-PRE-INTEGRASE DOMAIN PROTEIN-RELATED"/>
    <property type="match status" value="1"/>
</dbReference>
<dbReference type="InterPro" id="IPR036397">
    <property type="entry name" value="RNaseH_sf"/>
</dbReference>
<accession>A0ABQ5CHV5</accession>
<gene>
    <name evidence="2" type="ORF">Tco_0906865</name>
</gene>
<dbReference type="Proteomes" id="UP001151760">
    <property type="component" value="Unassembled WGS sequence"/>
</dbReference>
<dbReference type="Pfam" id="PF13976">
    <property type="entry name" value="gag_pre-integrs"/>
    <property type="match status" value="1"/>
</dbReference>
<dbReference type="PANTHER" id="PTHR42648">
    <property type="entry name" value="TRANSPOSASE, PUTATIVE-RELATED"/>
    <property type="match status" value="1"/>
</dbReference>
<evidence type="ECO:0000313" key="3">
    <source>
        <dbReference type="Proteomes" id="UP001151760"/>
    </source>
</evidence>
<comment type="caution">
    <text evidence="2">The sequence shown here is derived from an EMBL/GenBank/DDBJ whole genome shotgun (WGS) entry which is preliminary data.</text>
</comment>
<keyword evidence="3" id="KW-1185">Reference proteome</keyword>
<evidence type="ECO:0000259" key="1">
    <source>
        <dbReference type="PROSITE" id="PS50994"/>
    </source>
</evidence>
<dbReference type="EMBL" id="BQNB010014305">
    <property type="protein sequence ID" value="GJT26590.1"/>
    <property type="molecule type" value="Genomic_DNA"/>
</dbReference>
<dbReference type="Gene3D" id="3.30.420.10">
    <property type="entry name" value="Ribonuclease H-like superfamily/Ribonuclease H"/>
    <property type="match status" value="1"/>
</dbReference>
<name>A0ABQ5CHV5_9ASTR</name>
<dbReference type="InterPro" id="IPR001584">
    <property type="entry name" value="Integrase_cat-core"/>
</dbReference>
<reference evidence="2" key="2">
    <citation type="submission" date="2022-01" db="EMBL/GenBank/DDBJ databases">
        <authorList>
            <person name="Yamashiro T."/>
            <person name="Shiraishi A."/>
            <person name="Satake H."/>
            <person name="Nakayama K."/>
        </authorList>
    </citation>
    <scope>NUCLEOTIDE SEQUENCE</scope>
</reference>
<feature type="domain" description="Integrase catalytic" evidence="1">
    <location>
        <begin position="118"/>
        <end position="244"/>
    </location>
</feature>
<organism evidence="2 3">
    <name type="scientific">Tanacetum coccineum</name>
    <dbReference type="NCBI Taxonomy" id="301880"/>
    <lineage>
        <taxon>Eukaryota</taxon>
        <taxon>Viridiplantae</taxon>
        <taxon>Streptophyta</taxon>
        <taxon>Embryophyta</taxon>
        <taxon>Tracheophyta</taxon>
        <taxon>Spermatophyta</taxon>
        <taxon>Magnoliopsida</taxon>
        <taxon>eudicotyledons</taxon>
        <taxon>Gunneridae</taxon>
        <taxon>Pentapetalae</taxon>
        <taxon>asterids</taxon>
        <taxon>campanulids</taxon>
        <taxon>Asterales</taxon>
        <taxon>Asteraceae</taxon>
        <taxon>Asteroideae</taxon>
        <taxon>Anthemideae</taxon>
        <taxon>Anthemidinae</taxon>
        <taxon>Tanacetum</taxon>
    </lineage>
</organism>
<protein>
    <submittedName>
        <fullName evidence="2">Ribonuclease H-like domain-containing protein</fullName>
    </submittedName>
</protein>
<reference evidence="2" key="1">
    <citation type="journal article" date="2022" name="Int. J. Mol. Sci.">
        <title>Draft Genome of Tanacetum Coccineum: Genomic Comparison of Closely Related Tanacetum-Family Plants.</title>
        <authorList>
            <person name="Yamashiro T."/>
            <person name="Shiraishi A."/>
            <person name="Nakayama K."/>
            <person name="Satake H."/>
        </authorList>
    </citation>
    <scope>NUCLEOTIDE SEQUENCE</scope>
</reference>
<sequence length="304" mass="34744">MCDKKNYVLFTDSECLVLSPNFKLPDENQILLKIPRQDNMYSFDMKNIVPKDGLTCLVAKATSEESMLWHRRLGHVNFKNINKLVKENLVRDLPLKRFENDQTCVTCLKGNNTQASYDETTEILKNFIKEIENLVDKKVKIIRSDNGTEIKNKVMDKFCREKGIKREYSIARTPQQNGVAKRKNRTVIEAARTMLADSKLPTTFWAEAVSTASMYRKVVSMKEVSSDLIHVFLFLPLSSKNQRNSQALLRDPAWVEANVGGTSLQYKTAKKDEIGIAIRNKAILLLKDITKKSKDYDEVLCPCG</sequence>